<dbReference type="GO" id="GO:0005615">
    <property type="term" value="C:extracellular space"/>
    <property type="evidence" value="ECO:0007669"/>
    <property type="project" value="TreeGrafter"/>
</dbReference>
<evidence type="ECO:0000256" key="6">
    <source>
        <dbReference type="PROSITE-ProRule" id="PRU00039"/>
    </source>
</evidence>
<dbReference type="SUPFAM" id="SSF57184">
    <property type="entry name" value="Growth factor receptor domain"/>
    <property type="match status" value="1"/>
</dbReference>
<evidence type="ECO:0000256" key="2">
    <source>
        <dbReference type="ARBA" id="ARBA00008125"/>
    </source>
</evidence>
<comment type="subcellular location">
    <subcellularLocation>
        <location evidence="1">Secreted</location>
    </subcellularLocation>
</comment>
<dbReference type="GO" id="GO:0031012">
    <property type="term" value="C:extracellular matrix"/>
    <property type="evidence" value="ECO:0007669"/>
    <property type="project" value="TreeGrafter"/>
</dbReference>
<evidence type="ECO:0000313" key="10">
    <source>
        <dbReference type="EMBL" id="KAJ3615019.1"/>
    </source>
</evidence>
<dbReference type="GO" id="GO:0030335">
    <property type="term" value="P:positive regulation of cell migration"/>
    <property type="evidence" value="ECO:0007669"/>
    <property type="project" value="TreeGrafter"/>
</dbReference>
<dbReference type="PROSITE" id="PS01208">
    <property type="entry name" value="VWFC_1"/>
    <property type="match status" value="1"/>
</dbReference>
<dbReference type="PROSITE" id="PS50184">
    <property type="entry name" value="VWFC_2"/>
    <property type="match status" value="1"/>
</dbReference>
<dbReference type="PANTHER" id="PTHR11348">
    <property type="entry name" value="CONNECTIVE TISSUE GROWTH FACTOR-RELATED"/>
    <property type="match status" value="1"/>
</dbReference>
<dbReference type="EMBL" id="JANIIK010000034">
    <property type="protein sequence ID" value="KAJ3615019.1"/>
    <property type="molecule type" value="Genomic_DNA"/>
</dbReference>
<dbReference type="PANTHER" id="PTHR11348:SF20">
    <property type="entry name" value="PROTEIN CYR61"/>
    <property type="match status" value="1"/>
</dbReference>
<dbReference type="InterPro" id="IPR009030">
    <property type="entry name" value="Growth_fac_rcpt_cys_sf"/>
</dbReference>
<dbReference type="Gene3D" id="2.10.70.10">
    <property type="entry name" value="Complement Module, domain 1"/>
    <property type="match status" value="1"/>
</dbReference>
<dbReference type="FunFam" id="2.10.70.10:FF:000015">
    <property type="entry name" value="CYR61 isoform 1"/>
    <property type="match status" value="1"/>
</dbReference>
<dbReference type="InterPro" id="IPR050941">
    <property type="entry name" value="CCN"/>
</dbReference>
<dbReference type="GO" id="GO:0008201">
    <property type="term" value="F:heparin binding"/>
    <property type="evidence" value="ECO:0007669"/>
    <property type="project" value="TreeGrafter"/>
</dbReference>
<feature type="domain" description="CTCK" evidence="7">
    <location>
        <begin position="322"/>
        <end position="397"/>
    </location>
</feature>
<dbReference type="PROSITE" id="PS01185">
    <property type="entry name" value="CTCK_1"/>
    <property type="match status" value="1"/>
</dbReference>
<keyword evidence="11" id="KW-1185">Reference proteome</keyword>
<dbReference type="InterPro" id="IPR006207">
    <property type="entry name" value="Cys_knot_C"/>
</dbReference>
<protein>
    <submittedName>
        <fullName evidence="10">Uncharacterized protein</fullName>
    </submittedName>
</protein>
<reference evidence="10" key="1">
    <citation type="submission" date="2022-07" db="EMBL/GenBank/DDBJ databases">
        <title>Chromosome-level genome of Muraenolepis orangiensis.</title>
        <authorList>
            <person name="Kim J."/>
        </authorList>
    </citation>
    <scope>NUCLEOTIDE SEQUENCE</scope>
    <source>
        <strain evidence="10">KU_S4_2022</strain>
        <tissue evidence="10">Muscle</tissue>
    </source>
</reference>
<feature type="domain" description="IGFBP N-terminal" evidence="9">
    <location>
        <begin position="51"/>
        <end position="123"/>
    </location>
</feature>
<dbReference type="GO" id="GO:0007155">
    <property type="term" value="P:cell adhesion"/>
    <property type="evidence" value="ECO:0007669"/>
    <property type="project" value="TreeGrafter"/>
</dbReference>
<dbReference type="SMART" id="SM00121">
    <property type="entry name" value="IB"/>
    <property type="match status" value="1"/>
</dbReference>
<dbReference type="SMART" id="SM00209">
    <property type="entry name" value="TSP1"/>
    <property type="match status" value="1"/>
</dbReference>
<dbReference type="InterPro" id="IPR006208">
    <property type="entry name" value="Glyco_hormone_CN"/>
</dbReference>
<dbReference type="SMART" id="SM00041">
    <property type="entry name" value="CT"/>
    <property type="match status" value="1"/>
</dbReference>
<keyword evidence="4" id="KW-0732">Signal</keyword>
<gene>
    <name evidence="10" type="ORF">NHX12_018587</name>
</gene>
<keyword evidence="3" id="KW-0964">Secreted</keyword>
<dbReference type="Pfam" id="PF00219">
    <property type="entry name" value="IGFBP"/>
    <property type="match status" value="1"/>
</dbReference>
<dbReference type="GO" id="GO:0007165">
    <property type="term" value="P:signal transduction"/>
    <property type="evidence" value="ECO:0007669"/>
    <property type="project" value="InterPro"/>
</dbReference>
<dbReference type="Proteomes" id="UP001148018">
    <property type="component" value="Unassembled WGS sequence"/>
</dbReference>
<evidence type="ECO:0000256" key="4">
    <source>
        <dbReference type="ARBA" id="ARBA00022729"/>
    </source>
</evidence>
<comment type="caution">
    <text evidence="10">The sequence shown here is derived from an EMBL/GenBank/DDBJ whole genome shotgun (WGS) entry which is preliminary data.</text>
</comment>
<evidence type="ECO:0000256" key="1">
    <source>
        <dbReference type="ARBA" id="ARBA00004613"/>
    </source>
</evidence>
<dbReference type="Pfam" id="PF19035">
    <property type="entry name" value="TSP1_CCN"/>
    <property type="match status" value="1"/>
</dbReference>
<dbReference type="InterPro" id="IPR043973">
    <property type="entry name" value="TSP1_CCN"/>
</dbReference>
<dbReference type="InterPro" id="IPR036383">
    <property type="entry name" value="TSP1_rpt_sf"/>
</dbReference>
<dbReference type="OrthoDB" id="365605at2759"/>
<name>A0A9Q0EXJ9_9TELE</name>
<organism evidence="10 11">
    <name type="scientific">Muraenolepis orangiensis</name>
    <name type="common">Patagonian moray cod</name>
    <dbReference type="NCBI Taxonomy" id="630683"/>
    <lineage>
        <taxon>Eukaryota</taxon>
        <taxon>Metazoa</taxon>
        <taxon>Chordata</taxon>
        <taxon>Craniata</taxon>
        <taxon>Vertebrata</taxon>
        <taxon>Euteleostomi</taxon>
        <taxon>Actinopterygii</taxon>
        <taxon>Neopterygii</taxon>
        <taxon>Teleostei</taxon>
        <taxon>Neoteleostei</taxon>
        <taxon>Acanthomorphata</taxon>
        <taxon>Zeiogadaria</taxon>
        <taxon>Gadariae</taxon>
        <taxon>Gadiformes</taxon>
        <taxon>Muraenolepidoidei</taxon>
        <taxon>Muraenolepididae</taxon>
        <taxon>Muraenolepis</taxon>
    </lineage>
</organism>
<evidence type="ECO:0000259" key="7">
    <source>
        <dbReference type="PROSITE" id="PS01225"/>
    </source>
</evidence>
<dbReference type="Gene3D" id="2.20.100.10">
    <property type="entry name" value="Thrombospondin type-1 (TSP1) repeat"/>
    <property type="match status" value="1"/>
</dbReference>
<keyword evidence="5" id="KW-1015">Disulfide bond</keyword>
<evidence type="ECO:0000313" key="11">
    <source>
        <dbReference type="Proteomes" id="UP001148018"/>
    </source>
</evidence>
<evidence type="ECO:0000256" key="5">
    <source>
        <dbReference type="ARBA" id="ARBA00023157"/>
    </source>
</evidence>
<evidence type="ECO:0000259" key="8">
    <source>
        <dbReference type="PROSITE" id="PS50184"/>
    </source>
</evidence>
<dbReference type="AlphaFoldDB" id="A0A9Q0EXJ9"/>
<comment type="similarity">
    <text evidence="2">Belongs to the CCN family.</text>
</comment>
<dbReference type="Pfam" id="PF00093">
    <property type="entry name" value="VWC"/>
    <property type="match status" value="1"/>
</dbReference>
<dbReference type="PROSITE" id="PS01225">
    <property type="entry name" value="CTCK_2"/>
    <property type="match status" value="1"/>
</dbReference>
<dbReference type="PROSITE" id="PS50092">
    <property type="entry name" value="TSP1"/>
    <property type="match status" value="1"/>
</dbReference>
<dbReference type="SUPFAM" id="SSF82895">
    <property type="entry name" value="TSP-1 type 1 repeat"/>
    <property type="match status" value="1"/>
</dbReference>
<proteinExistence type="inferred from homology"/>
<dbReference type="SUPFAM" id="SSF57603">
    <property type="entry name" value="FnI-like domain"/>
    <property type="match status" value="1"/>
</dbReference>
<evidence type="ECO:0000259" key="9">
    <source>
        <dbReference type="PROSITE" id="PS51323"/>
    </source>
</evidence>
<dbReference type="InterPro" id="IPR000884">
    <property type="entry name" value="TSP1_rpt"/>
</dbReference>
<dbReference type="GO" id="GO:0045597">
    <property type="term" value="P:positive regulation of cell differentiation"/>
    <property type="evidence" value="ECO:0007669"/>
    <property type="project" value="TreeGrafter"/>
</dbReference>
<dbReference type="InterPro" id="IPR000867">
    <property type="entry name" value="IGFBP-like"/>
</dbReference>
<dbReference type="SMART" id="SM00214">
    <property type="entry name" value="VWC"/>
    <property type="match status" value="1"/>
</dbReference>
<sequence>MQGVQGDPLLSPETARLSQEIESLLRHAPSIFYPSSAIMDTAAAAAPWPAVVHGCPAVCSCPAQPPVCAPGVSAVPDACGCCTVCAAQLGHDCGPAAPCDHHKGLECNYGNDASMGWGVCRAHSEGRSCEYSGRMYQSGESFRAGCKHQCTCMDGAVGCGPLCDTRLPPASASCPAPRLVRVPGHCCFTVDCHGGTWRLPKKHKVIPLQPRPYPKPATPHLPQPHQSSTNDLAVGNQLLESPPIRWEKEHGFNHLPVWSPLKESSCVAQTTEWSPCSRSCGTGVSSRITNDNPHCKLERETRMCTVRLCHSPAVPSKRGKKCSPTHKALQPVRLTFGDCVSERLQRPNFCGVCTDGRCCAPRLTRTLPVRFVCPDGERFRKPTMVIQSCKCSAAACGHLNEALLPPQNWMYGDTHKFVD</sequence>
<dbReference type="Pfam" id="PF00007">
    <property type="entry name" value="Cys_knot"/>
    <property type="match status" value="1"/>
</dbReference>
<dbReference type="InterPro" id="IPR001007">
    <property type="entry name" value="VWF_dom"/>
</dbReference>
<feature type="domain" description="VWFC" evidence="8">
    <location>
        <begin position="127"/>
        <end position="193"/>
    </location>
</feature>
<evidence type="ECO:0000256" key="3">
    <source>
        <dbReference type="ARBA" id="ARBA00022525"/>
    </source>
</evidence>
<accession>A0A9Q0EXJ9</accession>
<comment type="caution">
    <text evidence="6">Lacks conserved residue(s) required for the propagation of feature annotation.</text>
</comment>
<dbReference type="GO" id="GO:0005178">
    <property type="term" value="F:integrin binding"/>
    <property type="evidence" value="ECO:0007669"/>
    <property type="project" value="TreeGrafter"/>
</dbReference>
<dbReference type="GO" id="GO:0051240">
    <property type="term" value="P:positive regulation of multicellular organismal process"/>
    <property type="evidence" value="ECO:0007669"/>
    <property type="project" value="UniProtKB-ARBA"/>
</dbReference>
<dbReference type="PROSITE" id="PS51323">
    <property type="entry name" value="IGFBP_N_2"/>
    <property type="match status" value="1"/>
</dbReference>